<evidence type="ECO:0000256" key="1">
    <source>
        <dbReference type="SAM" id="MobiDB-lite"/>
    </source>
</evidence>
<proteinExistence type="predicted"/>
<feature type="region of interest" description="Disordered" evidence="1">
    <location>
        <begin position="1"/>
        <end position="41"/>
    </location>
</feature>
<keyword evidence="4" id="KW-1185">Reference proteome</keyword>
<reference evidence="3 4" key="1">
    <citation type="submission" date="2017-11" db="EMBL/GenBank/DDBJ databases">
        <title>De-novo sequencing of pomegranate (Punica granatum L.) genome.</title>
        <authorList>
            <person name="Akparov Z."/>
            <person name="Amiraslanov A."/>
            <person name="Hajiyeva S."/>
            <person name="Abbasov M."/>
            <person name="Kaur K."/>
            <person name="Hamwieh A."/>
            <person name="Solovyev V."/>
            <person name="Salamov A."/>
            <person name="Braich B."/>
            <person name="Kosarev P."/>
            <person name="Mahmoud A."/>
            <person name="Hajiyev E."/>
            <person name="Babayeva S."/>
            <person name="Izzatullayeva V."/>
            <person name="Mammadov A."/>
            <person name="Mammadov A."/>
            <person name="Sharifova S."/>
            <person name="Ojaghi J."/>
            <person name="Eynullazada K."/>
            <person name="Bayramov B."/>
            <person name="Abdulazimova A."/>
            <person name="Shahmuradov I."/>
        </authorList>
    </citation>
    <scope>NUCLEOTIDE SEQUENCE [LARGE SCALE GENOMIC DNA]</scope>
    <source>
        <strain evidence="4">cv. AG2017</strain>
        <tissue evidence="3">Leaf</tissue>
    </source>
</reference>
<keyword evidence="2" id="KW-0812">Transmembrane</keyword>
<evidence type="ECO:0000313" key="4">
    <source>
        <dbReference type="Proteomes" id="UP000233551"/>
    </source>
</evidence>
<evidence type="ECO:0000256" key="2">
    <source>
        <dbReference type="SAM" id="Phobius"/>
    </source>
</evidence>
<dbReference type="EMBL" id="PGOL01007634">
    <property type="protein sequence ID" value="PKI32446.1"/>
    <property type="molecule type" value="Genomic_DNA"/>
</dbReference>
<keyword evidence="2" id="KW-0472">Membrane</keyword>
<feature type="compositionally biased region" description="Basic and acidic residues" evidence="1">
    <location>
        <begin position="12"/>
        <end position="41"/>
    </location>
</feature>
<protein>
    <submittedName>
        <fullName evidence="3">Uncharacterized protein</fullName>
    </submittedName>
</protein>
<feature type="transmembrane region" description="Helical" evidence="2">
    <location>
        <begin position="57"/>
        <end position="82"/>
    </location>
</feature>
<evidence type="ECO:0000313" key="3">
    <source>
        <dbReference type="EMBL" id="PKI32446.1"/>
    </source>
</evidence>
<gene>
    <name evidence="3" type="ORF">CRG98_047163</name>
</gene>
<dbReference type="AlphaFoldDB" id="A0A2I0HMC9"/>
<name>A0A2I0HMC9_PUNGR</name>
<keyword evidence="2" id="KW-1133">Transmembrane helix</keyword>
<accession>A0A2I0HMC9</accession>
<sequence length="86" mass="9416">MEVTGKSEEEEGKAADGYGHEVAKEAATKREHEEGEDERCHRWPGSVARMWLGEQPIHPICATFLVFAHILAIVSVDIGLAASLES</sequence>
<comment type="caution">
    <text evidence="3">The sequence shown here is derived from an EMBL/GenBank/DDBJ whole genome shotgun (WGS) entry which is preliminary data.</text>
</comment>
<organism evidence="3 4">
    <name type="scientific">Punica granatum</name>
    <name type="common">Pomegranate</name>
    <dbReference type="NCBI Taxonomy" id="22663"/>
    <lineage>
        <taxon>Eukaryota</taxon>
        <taxon>Viridiplantae</taxon>
        <taxon>Streptophyta</taxon>
        <taxon>Embryophyta</taxon>
        <taxon>Tracheophyta</taxon>
        <taxon>Spermatophyta</taxon>
        <taxon>Magnoliopsida</taxon>
        <taxon>eudicotyledons</taxon>
        <taxon>Gunneridae</taxon>
        <taxon>Pentapetalae</taxon>
        <taxon>rosids</taxon>
        <taxon>malvids</taxon>
        <taxon>Myrtales</taxon>
        <taxon>Lythraceae</taxon>
        <taxon>Punica</taxon>
    </lineage>
</organism>
<dbReference type="Proteomes" id="UP000233551">
    <property type="component" value="Unassembled WGS sequence"/>
</dbReference>